<keyword evidence="2" id="KW-0413">Isomerase</keyword>
<evidence type="ECO:0000313" key="2">
    <source>
        <dbReference type="EMBL" id="CPR18005.1"/>
    </source>
</evidence>
<comment type="similarity">
    <text evidence="1">Belongs to the HyuE racemase family.</text>
</comment>
<gene>
    <name evidence="2" type="ORF">BN1221_02970</name>
</gene>
<dbReference type="InterPro" id="IPR015942">
    <property type="entry name" value="Asp/Glu/hydantoin_racemase"/>
</dbReference>
<reference evidence="3" key="1">
    <citation type="submission" date="2015-01" db="EMBL/GenBank/DDBJ databases">
        <authorList>
            <person name="Paterson Steve"/>
        </authorList>
    </citation>
    <scope>NUCLEOTIDE SEQUENCE [LARGE SCALE GENOMIC DNA]</scope>
    <source>
        <strain evidence="3">OBR1</strain>
    </source>
</reference>
<keyword evidence="3" id="KW-1185">Reference proteome</keyword>
<protein>
    <submittedName>
        <fullName evidence="2">Hydantoin racemase</fullName>
        <ecNumber evidence="2">5.1.99.-</ecNumber>
    </submittedName>
</protein>
<dbReference type="PANTHER" id="PTHR28047">
    <property type="entry name" value="PROTEIN DCG1"/>
    <property type="match status" value="1"/>
</dbReference>
<dbReference type="InterPro" id="IPR052186">
    <property type="entry name" value="Hydantoin_racemase-like"/>
</dbReference>
<dbReference type="RefSeq" id="WP_048637938.1">
    <property type="nucleotide sequence ID" value="NZ_CGIG01000001.1"/>
</dbReference>
<dbReference type="OrthoDB" id="9791723at2"/>
<proteinExistence type="inferred from homology"/>
<dbReference type="InterPro" id="IPR053714">
    <property type="entry name" value="Iso_Racemase_Enz_sf"/>
</dbReference>
<dbReference type="Gene3D" id="3.40.50.12500">
    <property type="match status" value="1"/>
</dbReference>
<organism evidence="2 3">
    <name type="scientific">Brenneria goodwinii</name>
    <dbReference type="NCBI Taxonomy" id="1109412"/>
    <lineage>
        <taxon>Bacteria</taxon>
        <taxon>Pseudomonadati</taxon>
        <taxon>Pseudomonadota</taxon>
        <taxon>Gammaproteobacteria</taxon>
        <taxon>Enterobacterales</taxon>
        <taxon>Pectobacteriaceae</taxon>
        <taxon>Brenneria</taxon>
    </lineage>
</organism>
<dbReference type="STRING" id="1109412.BN1221_02970"/>
<sequence>MNIPVEFINPNSSVSITRIIEDTVSAMAVWEPSSIAFTTMRQAPAGIVTQQQYEQASDLVVEYITRQPRRGIFVVACFSDPGVYRLRNEKTKAVIGIGEAGLRQAIRQGDRVGVVAVSKHAIPRHLDYWQRLGLSEYVVAEEAAELDMASFSDPNASFTHCLAAARRLVEKHGANVILLGCAGMSDMRAKLASALGIVVIDPVQAAVITLKAS</sequence>
<evidence type="ECO:0000256" key="1">
    <source>
        <dbReference type="ARBA" id="ARBA00038414"/>
    </source>
</evidence>
<dbReference type="EC" id="5.1.99.-" evidence="2"/>
<dbReference type="PANTHER" id="PTHR28047:SF5">
    <property type="entry name" value="PROTEIN DCG1"/>
    <property type="match status" value="1"/>
</dbReference>
<dbReference type="Pfam" id="PF01177">
    <property type="entry name" value="Asp_Glu_race"/>
    <property type="match status" value="1"/>
</dbReference>
<name>A0A0G4JX71_9GAMM</name>
<evidence type="ECO:0000313" key="3">
    <source>
        <dbReference type="Proteomes" id="UP000044377"/>
    </source>
</evidence>
<dbReference type="AlphaFoldDB" id="A0A0G4JX71"/>
<dbReference type="EMBL" id="CGIG01000001">
    <property type="protein sequence ID" value="CPR18005.1"/>
    <property type="molecule type" value="Genomic_DNA"/>
</dbReference>
<accession>A0A0G4JX71</accession>
<dbReference type="Proteomes" id="UP000044377">
    <property type="component" value="Unassembled WGS sequence"/>
</dbReference>
<dbReference type="GO" id="GO:0047661">
    <property type="term" value="F:amino-acid racemase activity"/>
    <property type="evidence" value="ECO:0007669"/>
    <property type="project" value="InterPro"/>
</dbReference>